<dbReference type="EMBL" id="BKCJ011379579">
    <property type="protein sequence ID" value="GFD27763.1"/>
    <property type="molecule type" value="Genomic_DNA"/>
</dbReference>
<reference evidence="2" key="1">
    <citation type="journal article" date="2019" name="Sci. Rep.">
        <title>Draft genome of Tanacetum cinerariifolium, the natural source of mosquito coil.</title>
        <authorList>
            <person name="Yamashiro T."/>
            <person name="Shiraishi A."/>
            <person name="Satake H."/>
            <person name="Nakayama K."/>
        </authorList>
    </citation>
    <scope>NUCLEOTIDE SEQUENCE</scope>
</reference>
<gene>
    <name evidence="2" type="ORF">Tci_899732</name>
</gene>
<evidence type="ECO:0000313" key="2">
    <source>
        <dbReference type="EMBL" id="GFD27763.1"/>
    </source>
</evidence>
<feature type="compositionally biased region" description="Polar residues" evidence="1">
    <location>
        <begin position="46"/>
        <end position="58"/>
    </location>
</feature>
<comment type="caution">
    <text evidence="2">The sequence shown here is derived from an EMBL/GenBank/DDBJ whole genome shotgun (WGS) entry which is preliminary data.</text>
</comment>
<feature type="region of interest" description="Disordered" evidence="1">
    <location>
        <begin position="22"/>
        <end position="58"/>
    </location>
</feature>
<feature type="region of interest" description="Disordered" evidence="1">
    <location>
        <begin position="83"/>
        <end position="107"/>
    </location>
</feature>
<accession>A0A699V0Z9</accession>
<evidence type="ECO:0000256" key="1">
    <source>
        <dbReference type="SAM" id="MobiDB-lite"/>
    </source>
</evidence>
<sequence>MTSLTNSNLELKNMFDQFMKMNTASSSGSGTLPIERETEVTKDTVPPTNNGSSKDVQPSVVQIENQIPNSEPVVAPITEPVVAPISAPKPNQKPSIPYPSRLLDQNL</sequence>
<name>A0A699V0Z9_TANCI</name>
<dbReference type="AlphaFoldDB" id="A0A699V0Z9"/>
<protein>
    <recommendedName>
        <fullName evidence="3">Reverse transcriptase domain-containing protein</fullName>
    </recommendedName>
</protein>
<evidence type="ECO:0008006" key="3">
    <source>
        <dbReference type="Google" id="ProtNLM"/>
    </source>
</evidence>
<organism evidence="2">
    <name type="scientific">Tanacetum cinerariifolium</name>
    <name type="common">Dalmatian daisy</name>
    <name type="synonym">Chrysanthemum cinerariifolium</name>
    <dbReference type="NCBI Taxonomy" id="118510"/>
    <lineage>
        <taxon>Eukaryota</taxon>
        <taxon>Viridiplantae</taxon>
        <taxon>Streptophyta</taxon>
        <taxon>Embryophyta</taxon>
        <taxon>Tracheophyta</taxon>
        <taxon>Spermatophyta</taxon>
        <taxon>Magnoliopsida</taxon>
        <taxon>eudicotyledons</taxon>
        <taxon>Gunneridae</taxon>
        <taxon>Pentapetalae</taxon>
        <taxon>asterids</taxon>
        <taxon>campanulids</taxon>
        <taxon>Asterales</taxon>
        <taxon>Asteraceae</taxon>
        <taxon>Asteroideae</taxon>
        <taxon>Anthemideae</taxon>
        <taxon>Anthemidinae</taxon>
        <taxon>Tanacetum</taxon>
    </lineage>
</organism>
<proteinExistence type="predicted"/>
<feature type="non-terminal residue" evidence="2">
    <location>
        <position position="107"/>
    </location>
</feature>